<evidence type="ECO:0000256" key="4">
    <source>
        <dbReference type="ARBA" id="ARBA00023098"/>
    </source>
</evidence>
<feature type="domain" description="Acyl-CoA thioesterase-like N-terminal HotDog" evidence="6">
    <location>
        <begin position="34"/>
        <end position="109"/>
    </location>
</feature>
<dbReference type="InterPro" id="IPR003703">
    <property type="entry name" value="Acyl_CoA_thio"/>
</dbReference>
<dbReference type="Pfam" id="PF02551">
    <property type="entry name" value="Acyl_CoA_thio"/>
    <property type="match status" value="1"/>
</dbReference>
<reference evidence="7" key="1">
    <citation type="journal article" date="2015" name="Nature">
        <title>Complex archaea that bridge the gap between prokaryotes and eukaryotes.</title>
        <authorList>
            <person name="Spang A."/>
            <person name="Saw J.H."/>
            <person name="Jorgensen S.L."/>
            <person name="Zaremba-Niedzwiedzka K."/>
            <person name="Martijn J."/>
            <person name="Lind A.E."/>
            <person name="van Eijk R."/>
            <person name="Schleper C."/>
            <person name="Guy L."/>
            <person name="Ettema T.J."/>
        </authorList>
    </citation>
    <scope>NUCLEOTIDE SEQUENCE</scope>
</reference>
<dbReference type="PANTHER" id="PTHR11066">
    <property type="entry name" value="ACYL-COA THIOESTERASE"/>
    <property type="match status" value="1"/>
</dbReference>
<evidence type="ECO:0000256" key="2">
    <source>
        <dbReference type="ARBA" id="ARBA00011881"/>
    </source>
</evidence>
<accession>A0A0F9Y044</accession>
<name>A0A0F9Y044_9ZZZZ</name>
<dbReference type="Pfam" id="PF13622">
    <property type="entry name" value="4HBT_3"/>
    <property type="match status" value="1"/>
</dbReference>
<organism evidence="7">
    <name type="scientific">marine sediment metagenome</name>
    <dbReference type="NCBI Taxonomy" id="412755"/>
    <lineage>
        <taxon>unclassified sequences</taxon>
        <taxon>metagenomes</taxon>
        <taxon>ecological metagenomes</taxon>
    </lineage>
</organism>
<dbReference type="PANTHER" id="PTHR11066:SF34">
    <property type="entry name" value="ACYL-COENZYME A THIOESTERASE 8"/>
    <property type="match status" value="1"/>
</dbReference>
<dbReference type="GO" id="GO:0006637">
    <property type="term" value="P:acyl-CoA metabolic process"/>
    <property type="evidence" value="ECO:0007669"/>
    <property type="project" value="InterPro"/>
</dbReference>
<dbReference type="CDD" id="cd03445">
    <property type="entry name" value="Thioesterase_II_repeat2"/>
    <property type="match status" value="1"/>
</dbReference>
<protein>
    <recommendedName>
        <fullName evidence="8">Acyl-CoA thioesterase II</fullName>
    </recommendedName>
</protein>
<dbReference type="Gene3D" id="2.40.160.210">
    <property type="entry name" value="Acyl-CoA thioesterase, double hotdog domain"/>
    <property type="match status" value="1"/>
</dbReference>
<evidence type="ECO:0008006" key="8">
    <source>
        <dbReference type="Google" id="ProtNLM"/>
    </source>
</evidence>
<evidence type="ECO:0000256" key="3">
    <source>
        <dbReference type="ARBA" id="ARBA00022801"/>
    </source>
</evidence>
<proteinExistence type="inferred from homology"/>
<keyword evidence="4" id="KW-0443">Lipid metabolism</keyword>
<gene>
    <name evidence="7" type="ORF">LCGC14_0152170</name>
</gene>
<evidence type="ECO:0000259" key="6">
    <source>
        <dbReference type="Pfam" id="PF13622"/>
    </source>
</evidence>
<comment type="caution">
    <text evidence="7">The sequence shown here is derived from an EMBL/GenBank/DDBJ whole genome shotgun (WGS) entry which is preliminary data.</text>
</comment>
<sequence length="287" mass="32665">MSQLLDDLVDLLALEKIEENLFRGRSQDLGFKQLFGGQVLGQSLSAASQTVDTERHVHSVHGYFLRPGDPTHPIVYQVDPLRDGGSFTTRRVQAIQKGKPIFTMICSFQGDEQGYEHQVQMPDVPGPEDLPNETEWTRKYQHLIHEKVRDKVLCGKPIEIRPVGEFNPFEPKVSEPVRYMWYRADGQLPDDPQVHRYLLAYASDFHLLGTAMQPHAISSWSTKLQVASLDHALWYHRPLRMDDWLLYAMDSPSASGSRGMSRGHIFNRAGELVASVAQESLMRKVKD</sequence>
<feature type="domain" description="Acyl-CoA thioesterase 2 C-terminal" evidence="5">
    <location>
        <begin position="155"/>
        <end position="279"/>
    </location>
</feature>
<dbReference type="NCBIfam" id="TIGR00189">
    <property type="entry name" value="tesB"/>
    <property type="match status" value="1"/>
</dbReference>
<comment type="subunit">
    <text evidence="2">Homotetramer.</text>
</comment>
<evidence type="ECO:0000256" key="1">
    <source>
        <dbReference type="ARBA" id="ARBA00006538"/>
    </source>
</evidence>
<dbReference type="InterPro" id="IPR049449">
    <property type="entry name" value="TesB_ACOT8-like_N"/>
</dbReference>
<dbReference type="InterPro" id="IPR025652">
    <property type="entry name" value="TesB_C"/>
</dbReference>
<dbReference type="SUPFAM" id="SSF54637">
    <property type="entry name" value="Thioesterase/thiol ester dehydrase-isomerase"/>
    <property type="match status" value="2"/>
</dbReference>
<dbReference type="InterPro" id="IPR042171">
    <property type="entry name" value="Acyl-CoA_hotdog"/>
</dbReference>
<evidence type="ECO:0000259" key="5">
    <source>
        <dbReference type="Pfam" id="PF02551"/>
    </source>
</evidence>
<dbReference type="FunFam" id="2.40.160.210:FF:000001">
    <property type="entry name" value="Acyl-CoA thioesterase II"/>
    <property type="match status" value="1"/>
</dbReference>
<dbReference type="GO" id="GO:0005829">
    <property type="term" value="C:cytosol"/>
    <property type="evidence" value="ECO:0007669"/>
    <property type="project" value="TreeGrafter"/>
</dbReference>
<dbReference type="GO" id="GO:0009062">
    <property type="term" value="P:fatty acid catabolic process"/>
    <property type="evidence" value="ECO:0007669"/>
    <property type="project" value="TreeGrafter"/>
</dbReference>
<keyword evidence="3" id="KW-0378">Hydrolase</keyword>
<dbReference type="EMBL" id="LAZR01000054">
    <property type="protein sequence ID" value="KKN98018.1"/>
    <property type="molecule type" value="Genomic_DNA"/>
</dbReference>
<comment type="similarity">
    <text evidence="1">Belongs to the C/M/P thioester hydrolase family.</text>
</comment>
<dbReference type="CDD" id="cd03444">
    <property type="entry name" value="Thioesterase_II_repeat1"/>
    <property type="match status" value="1"/>
</dbReference>
<dbReference type="GO" id="GO:0047617">
    <property type="term" value="F:fatty acyl-CoA hydrolase activity"/>
    <property type="evidence" value="ECO:0007669"/>
    <property type="project" value="InterPro"/>
</dbReference>
<evidence type="ECO:0000313" key="7">
    <source>
        <dbReference type="EMBL" id="KKN98018.1"/>
    </source>
</evidence>
<dbReference type="AlphaFoldDB" id="A0A0F9Y044"/>
<dbReference type="InterPro" id="IPR029069">
    <property type="entry name" value="HotDog_dom_sf"/>
</dbReference>